<dbReference type="PANTHER" id="PTHR10366">
    <property type="entry name" value="NAD DEPENDENT EPIMERASE/DEHYDRATASE"/>
    <property type="match status" value="1"/>
</dbReference>
<keyword evidence="5" id="KW-1185">Reference proteome</keyword>
<evidence type="ECO:0000259" key="3">
    <source>
        <dbReference type="Pfam" id="PF01370"/>
    </source>
</evidence>
<dbReference type="Pfam" id="PF01370">
    <property type="entry name" value="Epimerase"/>
    <property type="match status" value="1"/>
</dbReference>
<dbReference type="InterPro" id="IPR050425">
    <property type="entry name" value="NAD(P)_dehydrat-like"/>
</dbReference>
<evidence type="ECO:0000313" key="5">
    <source>
        <dbReference type="Proteomes" id="UP000319257"/>
    </source>
</evidence>
<dbReference type="EMBL" id="SKBQ01000068">
    <property type="protein sequence ID" value="TPX09346.1"/>
    <property type="molecule type" value="Genomic_DNA"/>
</dbReference>
<organism evidence="4 5">
    <name type="scientific">Thyridium curvatum</name>
    <dbReference type="NCBI Taxonomy" id="1093900"/>
    <lineage>
        <taxon>Eukaryota</taxon>
        <taxon>Fungi</taxon>
        <taxon>Dikarya</taxon>
        <taxon>Ascomycota</taxon>
        <taxon>Pezizomycotina</taxon>
        <taxon>Sordariomycetes</taxon>
        <taxon>Sordariomycetidae</taxon>
        <taxon>Thyridiales</taxon>
        <taxon>Thyridiaceae</taxon>
        <taxon>Thyridium</taxon>
    </lineage>
</organism>
<dbReference type="InterPro" id="IPR001509">
    <property type="entry name" value="Epimerase_deHydtase"/>
</dbReference>
<comment type="caution">
    <text evidence="4">The sequence shown here is derived from an EMBL/GenBank/DDBJ whole genome shotgun (WGS) entry which is preliminary data.</text>
</comment>
<dbReference type="RefSeq" id="XP_030991057.1">
    <property type="nucleotide sequence ID" value="XM_031144350.1"/>
</dbReference>
<proteinExistence type="inferred from homology"/>
<gene>
    <name evidence="4" type="ORF">E0L32_009390</name>
</gene>
<dbReference type="InterPro" id="IPR036291">
    <property type="entry name" value="NAD(P)-bd_dom_sf"/>
</dbReference>
<dbReference type="Proteomes" id="UP000319257">
    <property type="component" value="Unassembled WGS sequence"/>
</dbReference>
<feature type="domain" description="NAD-dependent epimerase/dehydratase" evidence="3">
    <location>
        <begin position="21"/>
        <end position="219"/>
    </location>
</feature>
<reference evidence="4 5" key="1">
    <citation type="submission" date="2019-06" db="EMBL/GenBank/DDBJ databases">
        <title>Draft genome sequence of the filamentous fungus Phialemoniopsis curvata isolated from diesel fuel.</title>
        <authorList>
            <person name="Varaljay V.A."/>
            <person name="Lyon W.J."/>
            <person name="Crouch A.L."/>
            <person name="Drake C.E."/>
            <person name="Hollomon J.M."/>
            <person name="Nadeau L.J."/>
            <person name="Nunn H.S."/>
            <person name="Stevenson B.S."/>
            <person name="Bojanowski C.L."/>
            <person name="Crookes-Goodson W.J."/>
        </authorList>
    </citation>
    <scope>NUCLEOTIDE SEQUENCE [LARGE SCALE GENOMIC DNA]</scope>
    <source>
        <strain evidence="4 5">D216</strain>
    </source>
</reference>
<comment type="similarity">
    <text evidence="2">Belongs to the NAD(P)-dependent epimerase/dehydratase family. Dihydroflavonol-4-reductase subfamily.</text>
</comment>
<dbReference type="OrthoDB" id="2735536at2759"/>
<keyword evidence="1" id="KW-0560">Oxidoreductase</keyword>
<dbReference type="STRING" id="1093900.A0A507ARM7"/>
<evidence type="ECO:0000313" key="4">
    <source>
        <dbReference type="EMBL" id="TPX09346.1"/>
    </source>
</evidence>
<name>A0A507ARM7_9PEZI</name>
<dbReference type="Gene3D" id="3.40.50.720">
    <property type="entry name" value="NAD(P)-binding Rossmann-like Domain"/>
    <property type="match status" value="1"/>
</dbReference>
<evidence type="ECO:0000256" key="1">
    <source>
        <dbReference type="ARBA" id="ARBA00023002"/>
    </source>
</evidence>
<sequence length="296" mass="32165">MFVRTQTYPTTQLPCCNNLEDIAKEGAFDNAVQSEPAFDFVIHTASPFPGVVKDPVKDVLDPAIRGTVGILGSIKAHAPKVKRVVITSSFAAIVNTASPPKVYDESSWNPITWAEAASDPSNAYRGSKALAERAAWDFVQEQQPGFELVTVCPPLVYGPVAHHLASLDTLNTSNTRIRDFIQGKVAGPQLPPTGTFLFADVRDLAQAHVKALEAPDAAGKRFFITSGHCSNKAIVDAIRKAHPELEERLPREPIDDFPADVYGYDNSRAREILGINFRTLQECIGDTADSLLRLGA</sequence>
<dbReference type="InParanoid" id="A0A507ARM7"/>
<dbReference type="GeneID" id="41976837"/>
<dbReference type="SUPFAM" id="SSF51735">
    <property type="entry name" value="NAD(P)-binding Rossmann-fold domains"/>
    <property type="match status" value="1"/>
</dbReference>
<dbReference type="AlphaFoldDB" id="A0A507ARM7"/>
<accession>A0A507ARM7</accession>
<protein>
    <recommendedName>
        <fullName evidence="3">NAD-dependent epimerase/dehydratase domain-containing protein</fullName>
    </recommendedName>
</protein>
<evidence type="ECO:0000256" key="2">
    <source>
        <dbReference type="ARBA" id="ARBA00023445"/>
    </source>
</evidence>
<dbReference type="PANTHER" id="PTHR10366:SF564">
    <property type="entry name" value="STEROL-4-ALPHA-CARBOXYLATE 3-DEHYDROGENASE, DECARBOXYLATING"/>
    <property type="match status" value="1"/>
</dbReference>
<dbReference type="GO" id="GO:0016616">
    <property type="term" value="F:oxidoreductase activity, acting on the CH-OH group of donors, NAD or NADP as acceptor"/>
    <property type="evidence" value="ECO:0007669"/>
    <property type="project" value="TreeGrafter"/>
</dbReference>